<keyword evidence="7 11" id="KW-0521">NADP</keyword>
<evidence type="ECO:0000256" key="10">
    <source>
        <dbReference type="ARBA" id="ARBA00025810"/>
    </source>
</evidence>
<dbReference type="GO" id="GO:0004452">
    <property type="term" value="F:isopentenyl-diphosphate delta-isomerase activity"/>
    <property type="evidence" value="ECO:0007669"/>
    <property type="project" value="UniProtKB-UniRule"/>
</dbReference>
<dbReference type="EMBL" id="MSDW01000002">
    <property type="protein sequence ID" value="OKY77128.1"/>
    <property type="molecule type" value="Genomic_DNA"/>
</dbReference>
<keyword evidence="6 11" id="KW-0460">Magnesium</keyword>
<evidence type="ECO:0000256" key="4">
    <source>
        <dbReference type="ARBA" id="ARBA00022643"/>
    </source>
</evidence>
<feature type="binding site" evidence="11">
    <location>
        <position position="189"/>
    </location>
    <ligand>
        <name>FMN</name>
        <dbReference type="ChEBI" id="CHEBI:58210"/>
    </ligand>
</feature>
<keyword evidence="5 11" id="KW-0479">Metal-binding</keyword>
<sequence length="353" mass="38462">MTIKERKLDHIVICKNYDVEKGKTGFKDVKLVHNAIPEIDKSEVKTKTQFLGQKFDFPFLIPAITGGHPELKKVNRRLAKAANQLNIGIGVGSQRAAIENDDLSDSLEVVAEEAEDAMKIANIGAPQIAKDYDLSKIEQAIKMIDADVLAVHLNFLQESIQLEGDTEAKGFLNGLKEITESLKLPVLIKETGAGISREVANKLKDAGVQAIDISGRGGTNWATVEKIRARNDGNSLKEKLGDEFTNWGIPTVASLIEADIGLQLLSTGGVRSGLDIAKSIALGADIAGAALPLVEPALNDYDKLIETLKAYKEGLKVAMFLTGSKNVDELKKKKPVITGYTKEWLESRSYKER</sequence>
<dbReference type="PANTHER" id="PTHR43665">
    <property type="entry name" value="ISOPENTENYL-DIPHOSPHATE DELTA-ISOMERASE"/>
    <property type="match status" value="1"/>
</dbReference>
<gene>
    <name evidence="11" type="primary">fni</name>
    <name evidence="13" type="ORF">BTN85_1774</name>
</gene>
<dbReference type="AlphaFoldDB" id="A0A1Q6DS07"/>
<accession>A0A1Q6DS07</accession>
<comment type="caution">
    <text evidence="13">The sequence shown here is derived from an EMBL/GenBank/DDBJ whole genome shotgun (WGS) entry which is preliminary data.</text>
</comment>
<evidence type="ECO:0000313" key="13">
    <source>
        <dbReference type="EMBL" id="OKY77128.1"/>
    </source>
</evidence>
<organism evidence="13 14">
    <name type="scientific">Methanohalarchaeum thermophilum</name>
    <dbReference type="NCBI Taxonomy" id="1903181"/>
    <lineage>
        <taxon>Archaea</taxon>
        <taxon>Methanobacteriati</taxon>
        <taxon>Methanobacteriota</taxon>
        <taxon>Methanonatronarchaeia</taxon>
        <taxon>Methanonatronarchaeales</taxon>
        <taxon>Methanonatronarchaeaceae</taxon>
        <taxon>Candidatus Methanohalarchaeum</taxon>
    </lineage>
</organism>
<evidence type="ECO:0000256" key="9">
    <source>
        <dbReference type="ARBA" id="ARBA00023235"/>
    </source>
</evidence>
<dbReference type="PANTHER" id="PTHR43665:SF1">
    <property type="entry name" value="ISOPENTENYL-DIPHOSPHATE DELTA-ISOMERASE"/>
    <property type="match status" value="1"/>
</dbReference>
<evidence type="ECO:0000256" key="1">
    <source>
        <dbReference type="ARBA" id="ARBA00001917"/>
    </source>
</evidence>
<dbReference type="InterPro" id="IPR000262">
    <property type="entry name" value="FMN-dep_DH"/>
</dbReference>
<evidence type="ECO:0000256" key="11">
    <source>
        <dbReference type="HAMAP-Rule" id="MF_00354"/>
    </source>
</evidence>
<feature type="binding site" evidence="11">
    <location>
        <position position="214"/>
    </location>
    <ligand>
        <name>FMN</name>
        <dbReference type="ChEBI" id="CHEBI:58210"/>
    </ligand>
</feature>
<evidence type="ECO:0000259" key="12">
    <source>
        <dbReference type="Pfam" id="PF01070"/>
    </source>
</evidence>
<feature type="domain" description="FMN-dependent dehydrogenase" evidence="12">
    <location>
        <begin position="174"/>
        <end position="333"/>
    </location>
</feature>
<feature type="binding site" evidence="11">
    <location>
        <begin position="93"/>
        <end position="95"/>
    </location>
    <ligand>
        <name>substrate</name>
    </ligand>
</feature>
<dbReference type="GO" id="GO:0005737">
    <property type="term" value="C:cytoplasm"/>
    <property type="evidence" value="ECO:0007669"/>
    <property type="project" value="UniProtKB-SubCell"/>
</dbReference>
<dbReference type="GO" id="GO:0070402">
    <property type="term" value="F:NADPH binding"/>
    <property type="evidence" value="ECO:0007669"/>
    <property type="project" value="UniProtKB-UniRule"/>
</dbReference>
<feature type="binding site" evidence="11">
    <location>
        <begin position="269"/>
        <end position="271"/>
    </location>
    <ligand>
        <name>FMN</name>
        <dbReference type="ChEBI" id="CHEBI:58210"/>
    </ligand>
</feature>
<dbReference type="PIRSF" id="PIRSF003314">
    <property type="entry name" value="IPP_isomerase"/>
    <property type="match status" value="1"/>
</dbReference>
<comment type="cofactor">
    <cofactor evidence="1 11">
        <name>FMN</name>
        <dbReference type="ChEBI" id="CHEBI:58210"/>
    </cofactor>
</comment>
<dbReference type="GO" id="GO:0000287">
    <property type="term" value="F:magnesium ion binding"/>
    <property type="evidence" value="ECO:0007669"/>
    <property type="project" value="UniProtKB-UniRule"/>
</dbReference>
<evidence type="ECO:0000256" key="7">
    <source>
        <dbReference type="ARBA" id="ARBA00022857"/>
    </source>
</evidence>
<keyword evidence="2 11" id="KW-0963">Cytoplasm</keyword>
<feature type="binding site" evidence="11">
    <location>
        <begin position="290"/>
        <end position="291"/>
    </location>
    <ligand>
        <name>FMN</name>
        <dbReference type="ChEBI" id="CHEBI:58210"/>
    </ligand>
</feature>
<dbReference type="STRING" id="1903181.BTN85_1774"/>
<comment type="catalytic activity">
    <reaction evidence="11">
        <text>isopentenyl diphosphate = dimethylallyl diphosphate</text>
        <dbReference type="Rhea" id="RHEA:23284"/>
        <dbReference type="ChEBI" id="CHEBI:57623"/>
        <dbReference type="ChEBI" id="CHEBI:128769"/>
        <dbReference type="EC" id="5.3.3.2"/>
    </reaction>
</comment>
<dbReference type="InterPro" id="IPR013785">
    <property type="entry name" value="Aldolase_TIM"/>
</dbReference>
<dbReference type="GO" id="GO:0016491">
    <property type="term" value="F:oxidoreductase activity"/>
    <property type="evidence" value="ECO:0007669"/>
    <property type="project" value="InterPro"/>
</dbReference>
<dbReference type="InterPro" id="IPR011179">
    <property type="entry name" value="IPdP_isomerase"/>
</dbReference>
<evidence type="ECO:0000256" key="8">
    <source>
        <dbReference type="ARBA" id="ARBA00023229"/>
    </source>
</evidence>
<feature type="binding site" evidence="11">
    <location>
        <begin position="63"/>
        <end position="65"/>
    </location>
    <ligand>
        <name>FMN</name>
        <dbReference type="ChEBI" id="CHEBI:58210"/>
    </ligand>
</feature>
<evidence type="ECO:0000256" key="3">
    <source>
        <dbReference type="ARBA" id="ARBA00022630"/>
    </source>
</evidence>
<dbReference type="CDD" id="cd02811">
    <property type="entry name" value="IDI-2_FMN"/>
    <property type="match status" value="1"/>
</dbReference>
<keyword evidence="14" id="KW-1185">Reference proteome</keyword>
<name>A0A1Q6DS07_METT1</name>
<keyword evidence="3 11" id="KW-0285">Flavoprotein</keyword>
<feature type="binding site" evidence="11">
    <location>
        <position position="122"/>
    </location>
    <ligand>
        <name>FMN</name>
        <dbReference type="ChEBI" id="CHEBI:58210"/>
    </ligand>
</feature>
<dbReference type="GO" id="GO:0008299">
    <property type="term" value="P:isoprenoid biosynthetic process"/>
    <property type="evidence" value="ECO:0007669"/>
    <property type="project" value="UniProtKB-UniRule"/>
</dbReference>
<dbReference type="SUPFAM" id="SSF51395">
    <property type="entry name" value="FMN-linked oxidoreductases"/>
    <property type="match status" value="1"/>
</dbReference>
<comment type="similarity">
    <text evidence="11">Belongs to the IPP isomerase type 2 family.</text>
</comment>
<dbReference type="HAMAP" id="MF_00354">
    <property type="entry name" value="Idi_2"/>
    <property type="match status" value="1"/>
</dbReference>
<protein>
    <recommendedName>
        <fullName evidence="11">Isopentenyl-diphosphate delta-isomerase</fullName>
        <shortName evidence="11">IPP isomerase</shortName>
        <ecNumber evidence="11">5.3.3.2</ecNumber>
    </recommendedName>
    <alternativeName>
        <fullName evidence="11">Isopentenyl diphosphate:dimethylallyl diphosphate isomerase</fullName>
    </alternativeName>
    <alternativeName>
        <fullName evidence="11">Isopentenyl pyrophosphate isomerase</fullName>
    </alternativeName>
    <alternativeName>
        <fullName evidence="11">Type 2 isopentenyl diphosphate isomerase</fullName>
        <shortName evidence="11">IDI-2</shortName>
    </alternativeName>
</protein>
<keyword evidence="9 11" id="KW-0413">Isomerase</keyword>
<evidence type="ECO:0000256" key="6">
    <source>
        <dbReference type="ARBA" id="ARBA00022842"/>
    </source>
</evidence>
<dbReference type="Proteomes" id="UP000185744">
    <property type="component" value="Unassembled WGS sequence"/>
</dbReference>
<dbReference type="Pfam" id="PF01070">
    <property type="entry name" value="FMN_dh"/>
    <property type="match status" value="1"/>
</dbReference>
<feature type="binding site" evidence="11">
    <location>
        <position position="219"/>
    </location>
    <ligand>
        <name>FMN</name>
        <dbReference type="ChEBI" id="CHEBI:58210"/>
    </ligand>
</feature>
<dbReference type="NCBIfam" id="TIGR02151">
    <property type="entry name" value="IPP_isom_2"/>
    <property type="match status" value="1"/>
</dbReference>
<dbReference type="EC" id="5.3.3.2" evidence="11"/>
<comment type="caution">
    <text evidence="11">Lacks conserved residue(s) required for the propagation of feature annotation.</text>
</comment>
<feature type="binding site" evidence="11">
    <location>
        <begin position="6"/>
        <end position="7"/>
    </location>
    <ligand>
        <name>substrate</name>
    </ligand>
</feature>
<keyword evidence="8 11" id="KW-0414">Isoprene biosynthesis</keyword>
<dbReference type="InParanoid" id="A0A1Q6DS07"/>
<evidence type="ECO:0000313" key="14">
    <source>
        <dbReference type="Proteomes" id="UP000185744"/>
    </source>
</evidence>
<feature type="binding site" evidence="11">
    <location>
        <position position="93"/>
    </location>
    <ligand>
        <name>FMN</name>
        <dbReference type="ChEBI" id="CHEBI:58210"/>
    </ligand>
</feature>
<comment type="subunit">
    <text evidence="10 11">Homooctamer. Dimer of tetramers.</text>
</comment>
<feature type="binding site" evidence="11">
    <location>
        <position position="158"/>
    </location>
    <ligand>
        <name>Mg(2+)</name>
        <dbReference type="ChEBI" id="CHEBI:18420"/>
    </ligand>
</feature>
<comment type="cofactor">
    <cofactor evidence="11">
        <name>Mg(2+)</name>
        <dbReference type="ChEBI" id="CHEBI:18420"/>
    </cofactor>
</comment>
<dbReference type="FunCoup" id="A0A1Q6DS07">
    <property type="interactions" value="21"/>
</dbReference>
<dbReference type="GO" id="GO:0010181">
    <property type="term" value="F:FMN binding"/>
    <property type="evidence" value="ECO:0007669"/>
    <property type="project" value="UniProtKB-UniRule"/>
</dbReference>
<keyword evidence="4 11" id="KW-0288">FMN</keyword>
<dbReference type="Gene3D" id="3.20.20.70">
    <property type="entry name" value="Aldolase class I"/>
    <property type="match status" value="1"/>
</dbReference>
<feature type="binding site" evidence="11">
    <location>
        <position position="157"/>
    </location>
    <ligand>
        <name>substrate</name>
    </ligand>
</feature>
<proteinExistence type="inferred from homology"/>
<evidence type="ECO:0000256" key="2">
    <source>
        <dbReference type="ARBA" id="ARBA00022490"/>
    </source>
</evidence>
<comment type="cofactor">
    <cofactor evidence="11">
        <name>NADPH</name>
        <dbReference type="ChEBI" id="CHEBI:57783"/>
    </cofactor>
</comment>
<comment type="subcellular location">
    <subcellularLocation>
        <location evidence="11">Cytoplasm</location>
    </subcellularLocation>
</comment>
<evidence type="ECO:0000256" key="5">
    <source>
        <dbReference type="ARBA" id="ARBA00022723"/>
    </source>
</evidence>
<reference evidence="13" key="1">
    <citation type="submission" date="2016-12" db="EMBL/GenBank/DDBJ databases">
        <title>Discovery of methanogenic haloarchaea.</title>
        <authorList>
            <person name="Sorokin D.Y."/>
            <person name="Makarova K.S."/>
            <person name="Abbas B."/>
            <person name="Ferrer M."/>
            <person name="Golyshin P.N."/>
        </authorList>
    </citation>
    <scope>NUCLEOTIDE SEQUENCE [LARGE SCALE GENOMIC DNA]</scope>
    <source>
        <strain evidence="13">HMET1</strain>
    </source>
</reference>
<comment type="function">
    <text evidence="11">Involved in the biosynthesis of isoprenoids. Catalyzes the 1,3-allylic rearrangement of the homoallylic substrate isopentenyl (IPP) to its allylic isomer, dimethylallyl diphosphate (DMAPP).</text>
</comment>